<keyword evidence="4" id="KW-0675">Receptor</keyword>
<dbReference type="AlphaFoldDB" id="A0AAJ7WN20"/>
<feature type="region of interest" description="Disordered" evidence="2">
    <location>
        <begin position="611"/>
        <end position="672"/>
    </location>
</feature>
<organism evidence="3 4">
    <name type="scientific">Petromyzon marinus</name>
    <name type="common">Sea lamprey</name>
    <dbReference type="NCBI Taxonomy" id="7757"/>
    <lineage>
        <taxon>Eukaryota</taxon>
        <taxon>Metazoa</taxon>
        <taxon>Chordata</taxon>
        <taxon>Craniata</taxon>
        <taxon>Vertebrata</taxon>
        <taxon>Cyclostomata</taxon>
        <taxon>Hyperoartia</taxon>
        <taxon>Petromyzontiformes</taxon>
        <taxon>Petromyzontidae</taxon>
        <taxon>Petromyzon</taxon>
    </lineage>
</organism>
<dbReference type="InterPro" id="IPR026784">
    <property type="entry name" value="Coact_PPARg"/>
</dbReference>
<dbReference type="RefSeq" id="XP_032803497.1">
    <property type="nucleotide sequence ID" value="XM_032947606.1"/>
</dbReference>
<dbReference type="CTD" id="84498"/>
<dbReference type="Proteomes" id="UP001318040">
    <property type="component" value="Chromosome 6"/>
</dbReference>
<proteinExistence type="inferred from homology"/>
<name>A0AAJ7WN20_PETMA</name>
<dbReference type="PANTHER" id="PTHR15976:SF17">
    <property type="entry name" value="CONSTITUTIVE COACTIVATOR OF PEROXISOME PROLIFERATOR-ACTIVATED RECEPTOR GAMMA"/>
    <property type="match status" value="1"/>
</dbReference>
<dbReference type="InterPro" id="IPR029060">
    <property type="entry name" value="PIN-like_dom_sf"/>
</dbReference>
<dbReference type="PANTHER" id="PTHR15976">
    <property type="entry name" value="CONSTITUTIVE COACTIVATOR OF PEROXISOME PROLIFERATOR-ACTIVATED RECEPTOR GAMMA"/>
    <property type="match status" value="1"/>
</dbReference>
<dbReference type="KEGG" id="pmrn:116939362"/>
<dbReference type="SUPFAM" id="SSF88723">
    <property type="entry name" value="PIN domain-like"/>
    <property type="match status" value="1"/>
</dbReference>
<evidence type="ECO:0000256" key="2">
    <source>
        <dbReference type="SAM" id="MobiDB-lite"/>
    </source>
</evidence>
<evidence type="ECO:0000313" key="4">
    <source>
        <dbReference type="RefSeq" id="XP_032803497.1"/>
    </source>
</evidence>
<dbReference type="CDD" id="cd18672">
    <property type="entry name" value="PIN_FAM120B-like"/>
    <property type="match status" value="1"/>
</dbReference>
<dbReference type="Gene3D" id="3.40.50.1010">
    <property type="entry name" value="5'-nuclease"/>
    <property type="match status" value="1"/>
</dbReference>
<evidence type="ECO:0000256" key="1">
    <source>
        <dbReference type="ARBA" id="ARBA00009495"/>
    </source>
</evidence>
<evidence type="ECO:0000313" key="3">
    <source>
        <dbReference type="Proteomes" id="UP001318040"/>
    </source>
</evidence>
<keyword evidence="3" id="KW-1185">Reference proteome</keyword>
<feature type="compositionally biased region" description="Basic and acidic residues" evidence="2">
    <location>
        <begin position="611"/>
        <end position="625"/>
    </location>
</feature>
<accession>A0AAJ7WN20</accession>
<feature type="non-terminal residue" evidence="4">
    <location>
        <position position="672"/>
    </location>
</feature>
<protein>
    <submittedName>
        <fullName evidence="4">Constitutive coactivator of peroxisome proliferator-activated receptor gamma</fullName>
    </submittedName>
</protein>
<reference evidence="4" key="1">
    <citation type="submission" date="2025-08" db="UniProtKB">
        <authorList>
            <consortium name="RefSeq"/>
        </authorList>
    </citation>
    <scope>IDENTIFICATION</scope>
    <source>
        <tissue evidence="4">Sperm</tissue>
    </source>
</reference>
<comment type="similarity">
    <text evidence="1">Belongs to the constitutive coactivator of PPAR-gamma family.</text>
</comment>
<dbReference type="GO" id="GO:0005634">
    <property type="term" value="C:nucleus"/>
    <property type="evidence" value="ECO:0007669"/>
    <property type="project" value="TreeGrafter"/>
</dbReference>
<sequence length="672" mass="74276">MGVKGLQSFVEGCVPGACEPVRLADLAESFKIKRPGETPCLVVDAPCCIRFWYTPQRWVQGGQWKEYLQSLDNFLRRLADVGLHLVFFFDGSTQQPKRQEWARRRHQNSREISSIFRHIQQTGQQPLDNMSVIPSGLCSFTRAALQALGAEVIRTTREADYEVAEFARSKNCIGILGQDTDYLVYDTVPYLSINSLDLETLTTVMYVRGRLCEHLRIRISDLPVLACLMGNDVVDQKRGAYFRRRCASPGEPPVAAVARYLRKVPASPASLEQLERELFGDEACGQLQAVVAGYTLAGLSSPWLPANMQASLGHGTVSSMDGGCKASLCTDVEFLQLAQQQGHQLYKLLVLGELDVSNSLEDPAATGLPPAGLLYRPVRQHIYGLLLGIKPVDGEIRHVKEWIVYPGNDLREPELIAPLPLDMPGGTLEARSLWQPAAEKDAERVAEWRLRTFLACFGLSGHQSAMVALQSGHTALCCLLGYMATQIDTFYLEDVKALLAQALRLKEMDAQRLARLPEVVVDARAVHLGALTVRGLHTMLTVNSASGKPLPKSCIMPWELFDGHLFQHKYQQAHRGAPSLDLLDGQGDLHCVFEDLLKVITSISSLKSADGRLKTREHMSHDRPRGLNTRPRAQAHRGSRERGGLMGSGGQDLRSGARGGEGEWRGGSGEWR</sequence>
<gene>
    <name evidence="4" type="primary">FAM120B</name>
</gene>